<dbReference type="EMBL" id="MN256757">
    <property type="protein sequence ID" value="QID22544.1"/>
    <property type="molecule type" value="Genomic_DNA"/>
</dbReference>
<keyword evidence="1" id="KW-0614">Plasmid</keyword>
<evidence type="ECO:0000313" key="1">
    <source>
        <dbReference type="EMBL" id="QID22544.1"/>
    </source>
</evidence>
<reference evidence="1" key="1">
    <citation type="submission" date="2019-08" db="EMBL/GenBank/DDBJ databases">
        <authorList>
            <person name="Yao H."/>
        </authorList>
    </citation>
    <scope>NUCLEOTIDE SEQUENCE</scope>
    <source>
        <strain evidence="1">4M18F</strain>
        <plasmid evidence="1">p4M18F</plasmid>
    </source>
</reference>
<sequence length="47" mass="5410">MLSSLTPCKFEGEKPDWFDGYGEFVRKVTERRQLNVQAEAVSFIRGS</sequence>
<protein>
    <submittedName>
        <fullName evidence="1">Putative periplasmic protein</fullName>
    </submittedName>
</protein>
<accession>A0A6G6AK67</accession>
<proteinExistence type="predicted"/>
<name>A0A6G6AK67_ECOLX</name>
<geneLocation type="plasmid" evidence="1">
    <name>p4M18F</name>
</geneLocation>
<dbReference type="AlphaFoldDB" id="A0A6G6AK67"/>
<organism evidence="1">
    <name type="scientific">Escherichia coli</name>
    <dbReference type="NCBI Taxonomy" id="562"/>
    <lineage>
        <taxon>Bacteria</taxon>
        <taxon>Pseudomonadati</taxon>
        <taxon>Pseudomonadota</taxon>
        <taxon>Gammaproteobacteria</taxon>
        <taxon>Enterobacterales</taxon>
        <taxon>Enterobacteriaceae</taxon>
        <taxon>Escherichia</taxon>
    </lineage>
</organism>